<dbReference type="PANTHER" id="PTHR31374">
    <property type="entry name" value="AUXIN-INDUCED PROTEIN-LIKE-RELATED"/>
    <property type="match status" value="1"/>
</dbReference>
<dbReference type="EMBL" id="MNCJ02000219">
    <property type="protein sequence ID" value="KAF5824154.1"/>
    <property type="molecule type" value="Genomic_DNA"/>
</dbReference>
<gene>
    <name evidence="2" type="ORF">HanXRQr2_Chr00c219g0834251</name>
</gene>
<name>A0A9K3JZY5_HELAN</name>
<proteinExistence type="inferred from homology"/>
<evidence type="ECO:0000313" key="3">
    <source>
        <dbReference type="Proteomes" id="UP000215914"/>
    </source>
</evidence>
<dbReference type="GO" id="GO:0009733">
    <property type="term" value="P:response to auxin"/>
    <property type="evidence" value="ECO:0007669"/>
    <property type="project" value="InterPro"/>
</dbReference>
<sequence>MNKLMRRLARASHSLLRSSAALGGSSASVPEGHLPVYVGEEMERFVVSAELLSHPLFISLLNKSAQEYGYQQKGVLRIPCHVIIFRRLMEALRVGEEASYDLQHLLSQHNNIDNIY</sequence>
<organism evidence="2 3">
    <name type="scientific">Helianthus annuus</name>
    <name type="common">Common sunflower</name>
    <dbReference type="NCBI Taxonomy" id="4232"/>
    <lineage>
        <taxon>Eukaryota</taxon>
        <taxon>Viridiplantae</taxon>
        <taxon>Streptophyta</taxon>
        <taxon>Embryophyta</taxon>
        <taxon>Tracheophyta</taxon>
        <taxon>Spermatophyta</taxon>
        <taxon>Magnoliopsida</taxon>
        <taxon>eudicotyledons</taxon>
        <taxon>Gunneridae</taxon>
        <taxon>Pentapetalae</taxon>
        <taxon>asterids</taxon>
        <taxon>campanulids</taxon>
        <taxon>Asterales</taxon>
        <taxon>Asteraceae</taxon>
        <taxon>Asteroideae</taxon>
        <taxon>Heliantheae alliance</taxon>
        <taxon>Heliantheae</taxon>
        <taxon>Helianthus</taxon>
    </lineage>
</organism>
<comment type="similarity">
    <text evidence="1">Belongs to the ARG7 family.</text>
</comment>
<protein>
    <submittedName>
        <fullName evidence="2">Small auxin-up RNA</fullName>
    </submittedName>
</protein>
<reference evidence="2" key="1">
    <citation type="journal article" date="2017" name="Nature">
        <title>The sunflower genome provides insights into oil metabolism, flowering and Asterid evolution.</title>
        <authorList>
            <person name="Badouin H."/>
            <person name="Gouzy J."/>
            <person name="Grassa C.J."/>
            <person name="Murat F."/>
            <person name="Staton S.E."/>
            <person name="Cottret L."/>
            <person name="Lelandais-Briere C."/>
            <person name="Owens G.L."/>
            <person name="Carrere S."/>
            <person name="Mayjonade B."/>
            <person name="Legrand L."/>
            <person name="Gill N."/>
            <person name="Kane N.C."/>
            <person name="Bowers J.E."/>
            <person name="Hubner S."/>
            <person name="Bellec A."/>
            <person name="Berard A."/>
            <person name="Berges H."/>
            <person name="Blanchet N."/>
            <person name="Boniface M.C."/>
            <person name="Brunel D."/>
            <person name="Catrice O."/>
            <person name="Chaidir N."/>
            <person name="Claudel C."/>
            <person name="Donnadieu C."/>
            <person name="Faraut T."/>
            <person name="Fievet G."/>
            <person name="Helmstetter N."/>
            <person name="King M."/>
            <person name="Knapp S.J."/>
            <person name="Lai Z."/>
            <person name="Le Paslier M.C."/>
            <person name="Lippi Y."/>
            <person name="Lorenzon L."/>
            <person name="Mandel J.R."/>
            <person name="Marage G."/>
            <person name="Marchand G."/>
            <person name="Marquand E."/>
            <person name="Bret-Mestries E."/>
            <person name="Morien E."/>
            <person name="Nambeesan S."/>
            <person name="Nguyen T."/>
            <person name="Pegot-Espagnet P."/>
            <person name="Pouilly N."/>
            <person name="Raftis F."/>
            <person name="Sallet E."/>
            <person name="Schiex T."/>
            <person name="Thomas J."/>
            <person name="Vandecasteele C."/>
            <person name="Vares D."/>
            <person name="Vear F."/>
            <person name="Vautrin S."/>
            <person name="Crespi M."/>
            <person name="Mangin B."/>
            <person name="Burke J.M."/>
            <person name="Salse J."/>
            <person name="Munos S."/>
            <person name="Vincourt P."/>
            <person name="Rieseberg L.H."/>
            <person name="Langlade N.B."/>
        </authorList>
    </citation>
    <scope>NUCLEOTIDE SEQUENCE</scope>
    <source>
        <tissue evidence="2">Leaves</tissue>
    </source>
</reference>
<reference evidence="2" key="2">
    <citation type="submission" date="2020-06" db="EMBL/GenBank/DDBJ databases">
        <title>Helianthus annuus Genome sequencing and assembly Release 2.</title>
        <authorList>
            <person name="Gouzy J."/>
            <person name="Langlade N."/>
            <person name="Munos S."/>
        </authorList>
    </citation>
    <scope>NUCLEOTIDE SEQUENCE</scope>
    <source>
        <tissue evidence="2">Leaves</tissue>
    </source>
</reference>
<dbReference type="PANTHER" id="PTHR31374:SF198">
    <property type="entry name" value="AUXIN-RESPONSIVE PROTEIN SAUR72"/>
    <property type="match status" value="1"/>
</dbReference>
<accession>A0A9K3JZY5</accession>
<dbReference type="AlphaFoldDB" id="A0A9K3JZY5"/>
<dbReference type="Proteomes" id="UP000215914">
    <property type="component" value="Unassembled WGS sequence"/>
</dbReference>
<dbReference type="Pfam" id="PF02519">
    <property type="entry name" value="Auxin_inducible"/>
    <property type="match status" value="1"/>
</dbReference>
<dbReference type="InterPro" id="IPR003676">
    <property type="entry name" value="SAUR_fam"/>
</dbReference>
<evidence type="ECO:0000256" key="1">
    <source>
        <dbReference type="ARBA" id="ARBA00006974"/>
    </source>
</evidence>
<comment type="caution">
    <text evidence="2">The sequence shown here is derived from an EMBL/GenBank/DDBJ whole genome shotgun (WGS) entry which is preliminary data.</text>
</comment>
<evidence type="ECO:0000313" key="2">
    <source>
        <dbReference type="EMBL" id="KAF5824154.1"/>
    </source>
</evidence>
<dbReference type="OrthoDB" id="838391at2759"/>
<keyword evidence="3" id="KW-1185">Reference proteome</keyword>